<feature type="compositionally biased region" description="Polar residues" evidence="1">
    <location>
        <begin position="87"/>
        <end position="96"/>
    </location>
</feature>
<sequence>MNETFLRDLGVTFPFDCFAVDVLRTLGVAPTQLHPNEWATMLVSILIVKSGSQNHLSGDRDRMRLSQSKASRPVEAETKTETEIKSKSSQPIQPRQNEYRPTRSRPKVSQH</sequence>
<evidence type="ECO:0000313" key="2">
    <source>
        <dbReference type="EMBL" id="RDX93016.1"/>
    </source>
</evidence>
<protein>
    <submittedName>
        <fullName evidence="2">Uncharacterized protein</fullName>
    </submittedName>
</protein>
<keyword evidence="3" id="KW-1185">Reference proteome</keyword>
<feature type="compositionally biased region" description="Basic residues" evidence="1">
    <location>
        <begin position="102"/>
        <end position="111"/>
    </location>
</feature>
<proteinExistence type="predicted"/>
<name>A0A371GRC1_MUCPR</name>
<feature type="non-terminal residue" evidence="2">
    <location>
        <position position="1"/>
    </location>
</feature>
<organism evidence="2 3">
    <name type="scientific">Mucuna pruriens</name>
    <name type="common">Velvet bean</name>
    <name type="synonym">Dolichos pruriens</name>
    <dbReference type="NCBI Taxonomy" id="157652"/>
    <lineage>
        <taxon>Eukaryota</taxon>
        <taxon>Viridiplantae</taxon>
        <taxon>Streptophyta</taxon>
        <taxon>Embryophyta</taxon>
        <taxon>Tracheophyta</taxon>
        <taxon>Spermatophyta</taxon>
        <taxon>Magnoliopsida</taxon>
        <taxon>eudicotyledons</taxon>
        <taxon>Gunneridae</taxon>
        <taxon>Pentapetalae</taxon>
        <taxon>rosids</taxon>
        <taxon>fabids</taxon>
        <taxon>Fabales</taxon>
        <taxon>Fabaceae</taxon>
        <taxon>Papilionoideae</taxon>
        <taxon>50 kb inversion clade</taxon>
        <taxon>NPAAA clade</taxon>
        <taxon>indigoferoid/millettioid clade</taxon>
        <taxon>Phaseoleae</taxon>
        <taxon>Mucuna</taxon>
    </lineage>
</organism>
<feature type="region of interest" description="Disordered" evidence="1">
    <location>
        <begin position="52"/>
        <end position="111"/>
    </location>
</feature>
<dbReference type="OrthoDB" id="1750920at2759"/>
<comment type="caution">
    <text evidence="2">The sequence shown here is derived from an EMBL/GenBank/DDBJ whole genome shotgun (WGS) entry which is preliminary data.</text>
</comment>
<gene>
    <name evidence="2" type="ORF">CR513_24778</name>
</gene>
<evidence type="ECO:0000313" key="3">
    <source>
        <dbReference type="Proteomes" id="UP000257109"/>
    </source>
</evidence>
<accession>A0A371GRC1</accession>
<dbReference type="EMBL" id="QJKJ01004719">
    <property type="protein sequence ID" value="RDX93016.1"/>
    <property type="molecule type" value="Genomic_DNA"/>
</dbReference>
<dbReference type="Proteomes" id="UP000257109">
    <property type="component" value="Unassembled WGS sequence"/>
</dbReference>
<feature type="compositionally biased region" description="Basic and acidic residues" evidence="1">
    <location>
        <begin position="72"/>
        <end position="86"/>
    </location>
</feature>
<reference evidence="2" key="1">
    <citation type="submission" date="2018-05" db="EMBL/GenBank/DDBJ databases">
        <title>Draft genome of Mucuna pruriens seed.</title>
        <authorList>
            <person name="Nnadi N.E."/>
            <person name="Vos R."/>
            <person name="Hasami M.H."/>
            <person name="Devisetty U.K."/>
            <person name="Aguiy J.C."/>
        </authorList>
    </citation>
    <scope>NUCLEOTIDE SEQUENCE [LARGE SCALE GENOMIC DNA]</scope>
    <source>
        <strain evidence="2">JCA_2017</strain>
    </source>
</reference>
<dbReference type="AlphaFoldDB" id="A0A371GRC1"/>
<evidence type="ECO:0000256" key="1">
    <source>
        <dbReference type="SAM" id="MobiDB-lite"/>
    </source>
</evidence>